<reference evidence="2 3" key="1">
    <citation type="journal article" date="2018" name="MBio">
        <title>Comparative Genomics Reveals the Core Gene Toolbox for the Fungus-Insect Symbiosis.</title>
        <authorList>
            <person name="Wang Y."/>
            <person name="Stata M."/>
            <person name="Wang W."/>
            <person name="Stajich J.E."/>
            <person name="White M.M."/>
            <person name="Moncalvo J.M."/>
        </authorList>
    </citation>
    <scope>NUCLEOTIDE SEQUENCE [LARGE SCALE GENOMIC DNA]</scope>
    <source>
        <strain evidence="2 3">SC-DP-2</strain>
    </source>
</reference>
<dbReference type="STRING" id="133381.A0A2T9ZGB4"/>
<dbReference type="InterPro" id="IPR027417">
    <property type="entry name" value="P-loop_NTPase"/>
</dbReference>
<evidence type="ECO:0000313" key="3">
    <source>
        <dbReference type="Proteomes" id="UP000245609"/>
    </source>
</evidence>
<gene>
    <name evidence="2" type="ORF">BB560_001867</name>
</gene>
<dbReference type="PROSITE" id="PS51721">
    <property type="entry name" value="G_CP"/>
    <property type="match status" value="1"/>
</dbReference>
<dbReference type="GO" id="GO:0005525">
    <property type="term" value="F:GTP binding"/>
    <property type="evidence" value="ECO:0007669"/>
    <property type="project" value="InterPro"/>
</dbReference>
<name>A0A2T9ZGB4_9FUNG</name>
<dbReference type="Gene3D" id="3.40.50.300">
    <property type="entry name" value="P-loop containing nucleotide triphosphate hydrolases"/>
    <property type="match status" value="1"/>
</dbReference>
<dbReference type="Proteomes" id="UP000245609">
    <property type="component" value="Unassembled WGS sequence"/>
</dbReference>
<dbReference type="InterPro" id="IPR030378">
    <property type="entry name" value="G_CP_dom"/>
</dbReference>
<evidence type="ECO:0000259" key="1">
    <source>
        <dbReference type="PROSITE" id="PS51721"/>
    </source>
</evidence>
<dbReference type="PANTHER" id="PTHR46406:SF1">
    <property type="entry name" value="NITRIC OXIDE-ASSOCIATED PROTEIN 1"/>
    <property type="match status" value="1"/>
</dbReference>
<protein>
    <recommendedName>
        <fullName evidence="1">CP-type G domain-containing protein</fullName>
    </recommendedName>
</protein>
<dbReference type="EMBL" id="MBFS01000208">
    <property type="protein sequence ID" value="PVV03634.1"/>
    <property type="molecule type" value="Genomic_DNA"/>
</dbReference>
<dbReference type="AlphaFoldDB" id="A0A2T9ZGB4"/>
<dbReference type="InterPro" id="IPR052807">
    <property type="entry name" value="Mito_transl_resp_regulator"/>
</dbReference>
<dbReference type="Pfam" id="PF01926">
    <property type="entry name" value="MMR_HSR1"/>
    <property type="match status" value="1"/>
</dbReference>
<dbReference type="OrthoDB" id="1696305at2759"/>
<proteinExistence type="predicted"/>
<comment type="caution">
    <text evidence="2">The sequence shown here is derived from an EMBL/GenBank/DDBJ whole genome shotgun (WGS) entry which is preliminary data.</text>
</comment>
<keyword evidence="3" id="KW-1185">Reference proteome</keyword>
<feature type="domain" description="CP-type G" evidence="1">
    <location>
        <begin position="202"/>
        <end position="397"/>
    </location>
</feature>
<dbReference type="InterPro" id="IPR006073">
    <property type="entry name" value="GTP-bd"/>
</dbReference>
<dbReference type="PANTHER" id="PTHR46406">
    <property type="entry name" value="NITRIC OXIDE-ASSOCIATED PROTEIN 1"/>
    <property type="match status" value="1"/>
</dbReference>
<dbReference type="CDD" id="cd01855">
    <property type="entry name" value="YqeH"/>
    <property type="match status" value="1"/>
</dbReference>
<evidence type="ECO:0000313" key="2">
    <source>
        <dbReference type="EMBL" id="PVV03634.1"/>
    </source>
</evidence>
<dbReference type="SUPFAM" id="SSF52540">
    <property type="entry name" value="P-loop containing nucleoside triphosphate hydrolases"/>
    <property type="match status" value="1"/>
</dbReference>
<organism evidence="2 3">
    <name type="scientific">Smittium megazygosporum</name>
    <dbReference type="NCBI Taxonomy" id="133381"/>
    <lineage>
        <taxon>Eukaryota</taxon>
        <taxon>Fungi</taxon>
        <taxon>Fungi incertae sedis</taxon>
        <taxon>Zoopagomycota</taxon>
        <taxon>Kickxellomycotina</taxon>
        <taxon>Harpellomycetes</taxon>
        <taxon>Harpellales</taxon>
        <taxon>Legeriomycetaceae</taxon>
        <taxon>Smittium</taxon>
    </lineage>
</organism>
<accession>A0A2T9ZGB4</accession>
<sequence>MQRFHSHLIKRYSSISAPLFAYSLNCLSLKPLKSPLSTKKITPPSINFRHSYSTSNKAVLPVKHKSPQCSGCGAVFQKTEPEDPGYLPIEIWNKLHKLPSGTTQEEILATENADFLNSQENIKKKTSLSEEEYQKVIDSLDSKELKDLFIMSESEPSVTKNLKAKDIKADSEVNSGGKDNRILCKRCFNIKHYSKFDSQWKKNIVSDPKALQFLKHNFDSLVVVVVDLFDLPNSLISNLSQFIGEQHRIILVANKFDLLPKDSKVDRLDRWIRALAKTMGLYIQKVFFTSAQKNIGVRELAAYIQTERKPAQDIFLIGRANVGKSELINALLRISYKTYNKYKLVSANMPGTTAGVYGLPLKAFVKSIVPMSTPTAPIDPSTFKNRFLYDTPGVYSSQSLTNFLTTEEMKLVLPSKQIIPVTFALKPGRSIILGGCARLDFVSGSSNRLLVTVFSTLKPHITNIDRANELFENLKNGTSTVLIPPLPNDPERVKTFPPVKKALSLSIPGTHSSKAWLDVGFSGIGWFALTGLAENYCIDTYSPFGTGVFTRLPMLPFEYKHQIKRPSSSLRKN</sequence>